<feature type="compositionally biased region" description="Acidic residues" evidence="1">
    <location>
        <begin position="35"/>
        <end position="91"/>
    </location>
</feature>
<dbReference type="EMBL" id="ABCS01000047">
    <property type="protein sequence ID" value="EDM77357.1"/>
    <property type="molecule type" value="Genomic_DNA"/>
</dbReference>
<dbReference type="Proteomes" id="UP000005801">
    <property type="component" value="Unassembled WGS sequence"/>
</dbReference>
<feature type="region of interest" description="Disordered" evidence="1">
    <location>
        <begin position="1"/>
        <end position="98"/>
    </location>
</feature>
<dbReference type="AlphaFoldDB" id="A6G9S1"/>
<protein>
    <submittedName>
        <fullName evidence="2">Uncharacterized protein</fullName>
    </submittedName>
</protein>
<name>A6G9S1_9BACT</name>
<accession>A6G9S1</accession>
<reference evidence="2 3" key="1">
    <citation type="submission" date="2007-06" db="EMBL/GenBank/DDBJ databases">
        <authorList>
            <person name="Shimkets L."/>
            <person name="Ferriera S."/>
            <person name="Johnson J."/>
            <person name="Kravitz S."/>
            <person name="Beeson K."/>
            <person name="Sutton G."/>
            <person name="Rogers Y.-H."/>
            <person name="Friedman R."/>
            <person name="Frazier M."/>
            <person name="Venter J.C."/>
        </authorList>
    </citation>
    <scope>NUCLEOTIDE SEQUENCE [LARGE SCALE GENOMIC DNA]</scope>
    <source>
        <strain evidence="2 3">SIR-1</strain>
    </source>
</reference>
<dbReference type="STRING" id="391625.PPSIR1_09805"/>
<feature type="compositionally biased region" description="Low complexity" evidence="1">
    <location>
        <begin position="22"/>
        <end position="34"/>
    </location>
</feature>
<comment type="caution">
    <text evidence="2">The sequence shown here is derived from an EMBL/GenBank/DDBJ whole genome shotgun (WGS) entry which is preliminary data.</text>
</comment>
<organism evidence="2 3">
    <name type="scientific">Plesiocystis pacifica SIR-1</name>
    <dbReference type="NCBI Taxonomy" id="391625"/>
    <lineage>
        <taxon>Bacteria</taxon>
        <taxon>Pseudomonadati</taxon>
        <taxon>Myxococcota</taxon>
        <taxon>Polyangia</taxon>
        <taxon>Nannocystales</taxon>
        <taxon>Nannocystaceae</taxon>
        <taxon>Plesiocystis</taxon>
    </lineage>
</organism>
<dbReference type="RefSeq" id="WP_006973463.1">
    <property type="nucleotide sequence ID" value="NZ_ABCS01000047.1"/>
</dbReference>
<evidence type="ECO:0000313" key="2">
    <source>
        <dbReference type="EMBL" id="EDM77357.1"/>
    </source>
</evidence>
<gene>
    <name evidence="2" type="ORF">PPSIR1_09805</name>
</gene>
<keyword evidence="3" id="KW-1185">Reference proteome</keyword>
<sequence>MTAALPLACVPAEEGGEDELGDTGTETETGSTETDTTETDSTDTTETESTDTTETDTTETESTDTTETDTDTTETDTTETDTDTTDTDTTETDTTGSVVEAVPPSCAMHLMHHAELSFHITQGECVDGVCTWDYDPAGAVVTQIVGEYAAATGEFSWTVAYDPAHWRASTTVAGTASFTESGDESSDYGVETLDSLGVTHLETVHLERSECELTRTSTRDGLDYVLQGTYSTGEPLFTYTDGQMPPMWTSAAFVVDASGSFASGTANESLDVPSPNIDLDEFWWNYVHTREYDLDGNDSVDFQQYNGLSDWSRQGTCSWDIAGTETCDVAVDSEDWGGSAEWTKDYAGNGEGVFSAWFYNQMTMEWGPQDCPITWVEGSCSYACPGGQMDDCGYFLM</sequence>
<evidence type="ECO:0000256" key="1">
    <source>
        <dbReference type="SAM" id="MobiDB-lite"/>
    </source>
</evidence>
<proteinExistence type="predicted"/>
<evidence type="ECO:0000313" key="3">
    <source>
        <dbReference type="Proteomes" id="UP000005801"/>
    </source>
</evidence>